<proteinExistence type="predicted"/>
<feature type="non-terminal residue" evidence="2">
    <location>
        <position position="358"/>
    </location>
</feature>
<feature type="transmembrane region" description="Helical" evidence="1">
    <location>
        <begin position="203"/>
        <end position="222"/>
    </location>
</feature>
<feature type="transmembrane region" description="Helical" evidence="1">
    <location>
        <begin position="169"/>
        <end position="188"/>
    </location>
</feature>
<dbReference type="NCBIfam" id="TIGR00341">
    <property type="entry name" value="TIGR00341 family protein"/>
    <property type="match status" value="1"/>
</dbReference>
<protein>
    <submittedName>
        <fullName evidence="2">TIGR00341 family protein</fullName>
    </submittedName>
</protein>
<keyword evidence="3" id="KW-1185">Reference proteome</keyword>
<dbReference type="RefSeq" id="WP_078484314.1">
    <property type="nucleotide sequence ID" value="NZ_MPRL01000054.1"/>
</dbReference>
<dbReference type="Proteomes" id="UP000191110">
    <property type="component" value="Unassembled WGS sequence"/>
</dbReference>
<dbReference type="PANTHER" id="PTHR20992">
    <property type="entry name" value="AT15442P-RELATED"/>
    <property type="match status" value="1"/>
</dbReference>
<feature type="transmembrane region" description="Helical" evidence="1">
    <location>
        <begin position="229"/>
        <end position="252"/>
    </location>
</feature>
<organism evidence="2 3">
    <name type="scientific">Solemya pervernicosa gill symbiont</name>
    <dbReference type="NCBI Taxonomy" id="642797"/>
    <lineage>
        <taxon>Bacteria</taxon>
        <taxon>Pseudomonadati</taxon>
        <taxon>Pseudomonadota</taxon>
        <taxon>Gammaproteobacteria</taxon>
        <taxon>sulfur-oxidizing symbionts</taxon>
    </lineage>
</organism>
<feature type="transmembrane region" description="Helical" evidence="1">
    <location>
        <begin position="258"/>
        <end position="280"/>
    </location>
</feature>
<gene>
    <name evidence="2" type="ORF">BOW53_11950</name>
</gene>
<dbReference type="InterPro" id="IPR005240">
    <property type="entry name" value="DUF389"/>
</dbReference>
<keyword evidence="1" id="KW-0812">Transmembrane</keyword>
<dbReference type="OrthoDB" id="9790659at2"/>
<dbReference type="EMBL" id="MPRL01000054">
    <property type="protein sequence ID" value="OOZ39362.1"/>
    <property type="molecule type" value="Genomic_DNA"/>
</dbReference>
<reference evidence="2 3" key="1">
    <citation type="submission" date="2016-11" db="EMBL/GenBank/DDBJ databases">
        <title>Mixed transmission modes and dynamic genome evolution in an obligate animal-bacterial symbiosis.</title>
        <authorList>
            <person name="Russell S.L."/>
            <person name="Corbett-Detig R.B."/>
            <person name="Cavanaugh C.M."/>
        </authorList>
    </citation>
    <scope>NUCLEOTIDE SEQUENCE [LARGE SCALE GENOMIC DNA]</scope>
    <source>
        <strain evidence="2">Sveles-Q1</strain>
    </source>
</reference>
<feature type="transmembrane region" description="Helical" evidence="1">
    <location>
        <begin position="110"/>
        <end position="128"/>
    </location>
</feature>
<evidence type="ECO:0000313" key="2">
    <source>
        <dbReference type="EMBL" id="OOZ39362.1"/>
    </source>
</evidence>
<dbReference type="AlphaFoldDB" id="A0A1T2L2Q8"/>
<name>A0A1T2L2Q8_9GAMM</name>
<evidence type="ECO:0000256" key="1">
    <source>
        <dbReference type="SAM" id="Phobius"/>
    </source>
</evidence>
<accession>A0A1T2L2Q8</accession>
<feature type="transmembrane region" description="Helical" evidence="1">
    <location>
        <begin position="301"/>
        <end position="320"/>
    </location>
</feature>
<feature type="transmembrane region" description="Helical" evidence="1">
    <location>
        <begin position="134"/>
        <end position="157"/>
    </location>
</feature>
<dbReference type="PANTHER" id="PTHR20992:SF9">
    <property type="entry name" value="AT15442P-RELATED"/>
    <property type="match status" value="1"/>
</dbReference>
<sequence length="358" mass="38228">MKLIEVIADSDYIATITGAAEHHGALDYWLGPLNEDGRQACRMLVPPDSRQPLLDELQEALSNSENARIVVHPIEVTLPRPEQEEAPKEKLSTTREELYNDIEKGARLDLNFIALALLSTLVAAIGLLENNTAVVIGAMVIAPLLGPNIAFALGTALGDTRLMWSALKTNLTGMFMALLVSILMGLLWPPSEINSELLSRTDVGLDGIVLALASGAAAVLSLTTGLSSVLVGVMVAVALLPPTATMGIMIGIGNWPLAAGAALLLAVNIVCVNLAAKLVLLIKGVKPRTWLEIQRARQSMTAYTGVWIVTLILLILIITLRNNIGSGESLFLRKLVLGIQAQASGKYLTRPFMPTAPR</sequence>
<evidence type="ECO:0000313" key="3">
    <source>
        <dbReference type="Proteomes" id="UP000191110"/>
    </source>
</evidence>
<comment type="caution">
    <text evidence="2">The sequence shown here is derived from an EMBL/GenBank/DDBJ whole genome shotgun (WGS) entry which is preliminary data.</text>
</comment>
<dbReference type="Pfam" id="PF04087">
    <property type="entry name" value="DUF389"/>
    <property type="match status" value="1"/>
</dbReference>
<keyword evidence="1" id="KW-0472">Membrane</keyword>
<keyword evidence="1" id="KW-1133">Transmembrane helix</keyword>